<evidence type="ECO:0000313" key="7">
    <source>
        <dbReference type="EMBL" id="MEX6691158.1"/>
    </source>
</evidence>
<feature type="domain" description="Bacterial surface antigen (D15)" evidence="6">
    <location>
        <begin position="544"/>
        <end position="745"/>
    </location>
</feature>
<dbReference type="PANTHER" id="PTHR12815">
    <property type="entry name" value="SORTING AND ASSEMBLY MACHINERY SAMM50 PROTEIN FAMILY MEMBER"/>
    <property type="match status" value="1"/>
</dbReference>
<gene>
    <name evidence="7" type="ORF">QTN47_26855</name>
</gene>
<organism evidence="7 8">
    <name type="scientific">Danxiaibacter flavus</name>
    <dbReference type="NCBI Taxonomy" id="3049108"/>
    <lineage>
        <taxon>Bacteria</taxon>
        <taxon>Pseudomonadati</taxon>
        <taxon>Bacteroidota</taxon>
        <taxon>Chitinophagia</taxon>
        <taxon>Chitinophagales</taxon>
        <taxon>Chitinophagaceae</taxon>
        <taxon>Danxiaibacter</taxon>
    </lineage>
</organism>
<sequence length="778" mass="88790">MGYNNNIRFIEAFRTIGRLSLLFTLAACIYSCSVTKSIPPNDALYTGSDVKLKSIKDSSNVKNKGLQSELEALVRPAPNKSFLGVRFKLMIFNMVDTPKANKGFKYWLKYKVGEPPVLASSVNLEKNRQIMQNRLENNGYFHSEVTADSVIKNKKMHATYVAMLTKQYKIKNTYFPTDSGFMYNVMRTTSRRTLLKPGRAYSLDLVKGERERIDKRLKEKGFFFFNATDIIVNVDSTIGDNMVNMYIRIKRSARIKSLFPYRINNVIVYADYSINRDSSVVLDSTKKFQGYYIIDPEKKFNPKIFPQTLIFKPGDLYSSRAHGMALNRLVSLGVYKFVKAQFVEDDTAHRPMLNAYYYLTPTAKKSIRLEASGLTKSNNSNGADFTLSWRHRNFLKGAELFTMSAYAGFERQYTGVQRVHNNRVGLTANLLIPRIIAPIRFKTNSDFVPQTSITAGYELYMRSAQYTLSSANGSFGYIWKENIKTEHNLKVLSVNFVRPTNITDSFRKEIDTNITLARAVERQFIIGPIYNYNFNTQLQPNRRKNNYYFNGNLDLSSNLLGLITGASEKEGKQKELFGTPFSQYIRAEVDFRHYLRLSKDNMFVSRFFAGVGYAYGNTLLMPFTKAFFSGGPNSIRAFRARTIGPGTYYGGNPVDSAFLADQPGDIRLELNAELRFKIVSILRGAVFADAGNVWLNRDDPYRPGGKFSSDFIRQMAVGTGLGIRADIKFFVIRLDVAFPIRKPYEPGGPKWVFDQIDFGNPDWRKHNIVWNIAIGYPF</sequence>
<proteinExistence type="predicted"/>
<dbReference type="Proteomes" id="UP001560573">
    <property type="component" value="Unassembled WGS sequence"/>
</dbReference>
<protein>
    <submittedName>
        <fullName evidence="7">BamA/TamA family outer membrane protein</fullName>
    </submittedName>
</protein>
<name>A0ABV3ZQC3_9BACT</name>
<dbReference type="Pfam" id="PF01103">
    <property type="entry name" value="Omp85"/>
    <property type="match status" value="1"/>
</dbReference>
<dbReference type="PANTHER" id="PTHR12815:SF47">
    <property type="entry name" value="TRANSLOCATION AND ASSEMBLY MODULE SUBUNIT TAMA"/>
    <property type="match status" value="1"/>
</dbReference>
<keyword evidence="2" id="KW-0812">Transmembrane</keyword>
<evidence type="ECO:0000313" key="8">
    <source>
        <dbReference type="Proteomes" id="UP001560573"/>
    </source>
</evidence>
<accession>A0ABV3ZQC3</accession>
<evidence type="ECO:0000256" key="1">
    <source>
        <dbReference type="ARBA" id="ARBA00004370"/>
    </source>
</evidence>
<dbReference type="Gene3D" id="2.40.160.50">
    <property type="entry name" value="membrane protein fhac: a member of the omp85/tpsb transporter family"/>
    <property type="match status" value="1"/>
</dbReference>
<comment type="subcellular location">
    <subcellularLocation>
        <location evidence="1">Membrane</location>
    </subcellularLocation>
</comment>
<comment type="caution">
    <text evidence="7">The sequence shown here is derived from an EMBL/GenBank/DDBJ whole genome shotgun (WGS) entry which is preliminary data.</text>
</comment>
<reference evidence="7 8" key="1">
    <citation type="submission" date="2023-07" db="EMBL/GenBank/DDBJ databases">
        <authorList>
            <person name="Lian W.-H."/>
        </authorList>
    </citation>
    <scope>NUCLEOTIDE SEQUENCE [LARGE SCALE GENOMIC DNA]</scope>
    <source>
        <strain evidence="7 8">SYSU DXS3180</strain>
    </source>
</reference>
<keyword evidence="3" id="KW-0732">Signal</keyword>
<evidence type="ECO:0000256" key="5">
    <source>
        <dbReference type="ARBA" id="ARBA00023237"/>
    </source>
</evidence>
<keyword evidence="8" id="KW-1185">Reference proteome</keyword>
<keyword evidence="5" id="KW-0998">Cell outer membrane</keyword>
<evidence type="ECO:0000256" key="2">
    <source>
        <dbReference type="ARBA" id="ARBA00022692"/>
    </source>
</evidence>
<dbReference type="RefSeq" id="WP_369332574.1">
    <property type="nucleotide sequence ID" value="NZ_JAULBC010000014.1"/>
</dbReference>
<evidence type="ECO:0000256" key="4">
    <source>
        <dbReference type="ARBA" id="ARBA00023136"/>
    </source>
</evidence>
<evidence type="ECO:0000256" key="3">
    <source>
        <dbReference type="ARBA" id="ARBA00022729"/>
    </source>
</evidence>
<dbReference type="InterPro" id="IPR000184">
    <property type="entry name" value="Bac_surfAg_D15"/>
</dbReference>
<dbReference type="InterPro" id="IPR039910">
    <property type="entry name" value="D15-like"/>
</dbReference>
<keyword evidence="4" id="KW-0472">Membrane</keyword>
<dbReference type="EMBL" id="JAULBC010000014">
    <property type="protein sequence ID" value="MEX6691158.1"/>
    <property type="molecule type" value="Genomic_DNA"/>
</dbReference>
<evidence type="ECO:0000259" key="6">
    <source>
        <dbReference type="Pfam" id="PF01103"/>
    </source>
</evidence>